<dbReference type="Pfam" id="PF13505">
    <property type="entry name" value="OMP_b-brl"/>
    <property type="match status" value="1"/>
</dbReference>
<evidence type="ECO:0000256" key="2">
    <source>
        <dbReference type="ARBA" id="ARBA00022452"/>
    </source>
</evidence>
<dbReference type="EMBL" id="BMYZ01000001">
    <property type="protein sequence ID" value="GGY67324.1"/>
    <property type="molecule type" value="Genomic_DNA"/>
</dbReference>
<sequence length="192" mass="21038">MTKQKILVSTLLASLIGMSSNTFAAEDHGFTFGIDYGKTEAKKYCDNIVSCDDTDKGPKIEIGYEFNKTFGVELGYTSFGTIFDTNDNSVQIKQESNAITLSVLGNVPIGQYFGIYGRVGYARYDTNNSGVVEGVALKDEHGNTPVWGAGIKFNASEQFALRLEYQNYSDLSDQPGHKDDVKGLFAGGVYRF</sequence>
<evidence type="ECO:0000256" key="5">
    <source>
        <dbReference type="ARBA" id="ARBA00023136"/>
    </source>
</evidence>
<evidence type="ECO:0000259" key="7">
    <source>
        <dbReference type="Pfam" id="PF13505"/>
    </source>
</evidence>
<dbReference type="InterPro" id="IPR027385">
    <property type="entry name" value="Beta-barrel_OMP"/>
</dbReference>
<dbReference type="RefSeq" id="WP_189416377.1">
    <property type="nucleotide sequence ID" value="NZ_BMYZ01000001.1"/>
</dbReference>
<evidence type="ECO:0000256" key="4">
    <source>
        <dbReference type="ARBA" id="ARBA00022729"/>
    </source>
</evidence>
<comment type="caution">
    <text evidence="8">The sequence shown here is derived from an EMBL/GenBank/DDBJ whole genome shotgun (WGS) entry which is preliminary data.</text>
</comment>
<dbReference type="SUPFAM" id="SSF56925">
    <property type="entry name" value="OMPA-like"/>
    <property type="match status" value="1"/>
</dbReference>
<evidence type="ECO:0000256" key="6">
    <source>
        <dbReference type="SAM" id="SignalP"/>
    </source>
</evidence>
<keyword evidence="5" id="KW-0472">Membrane</keyword>
<dbReference type="Proteomes" id="UP000619761">
    <property type="component" value="Unassembled WGS sequence"/>
</dbReference>
<dbReference type="PANTHER" id="PTHR35892:SF2">
    <property type="entry name" value="OUTER MEMBRANE PROTEIN PAGN"/>
    <property type="match status" value="1"/>
</dbReference>
<dbReference type="InterPro" id="IPR051723">
    <property type="entry name" value="Bact_OM_Invasion-Related"/>
</dbReference>
<accession>A0ABQ3AXJ6</accession>
<organism evidence="8 9">
    <name type="scientific">Cellvibrio zantedeschiae</name>
    <dbReference type="NCBI Taxonomy" id="1237077"/>
    <lineage>
        <taxon>Bacteria</taxon>
        <taxon>Pseudomonadati</taxon>
        <taxon>Pseudomonadota</taxon>
        <taxon>Gammaproteobacteria</taxon>
        <taxon>Cellvibrionales</taxon>
        <taxon>Cellvibrionaceae</taxon>
        <taxon>Cellvibrio</taxon>
    </lineage>
</organism>
<dbReference type="PANTHER" id="PTHR35892">
    <property type="entry name" value="OUTER MEMBRANE PROTEIN PAGN-RELATED"/>
    <property type="match status" value="1"/>
</dbReference>
<keyword evidence="3" id="KW-0812">Transmembrane</keyword>
<comment type="subcellular location">
    <subcellularLocation>
        <location evidence="1">Cell outer membrane</location>
        <topology evidence="1">Multi-pass membrane protein</topology>
    </subcellularLocation>
</comment>
<evidence type="ECO:0000313" key="9">
    <source>
        <dbReference type="Proteomes" id="UP000619761"/>
    </source>
</evidence>
<protein>
    <recommendedName>
        <fullName evidence="7">Outer membrane protein beta-barrel domain-containing protein</fullName>
    </recommendedName>
</protein>
<dbReference type="Gene3D" id="2.40.160.20">
    <property type="match status" value="1"/>
</dbReference>
<feature type="signal peptide" evidence="6">
    <location>
        <begin position="1"/>
        <end position="24"/>
    </location>
</feature>
<gene>
    <name evidence="8" type="ORF">GCM10011613_09300</name>
</gene>
<evidence type="ECO:0000256" key="3">
    <source>
        <dbReference type="ARBA" id="ARBA00022692"/>
    </source>
</evidence>
<dbReference type="InterPro" id="IPR011250">
    <property type="entry name" value="OMP/PagP_B-barrel"/>
</dbReference>
<evidence type="ECO:0000256" key="1">
    <source>
        <dbReference type="ARBA" id="ARBA00004571"/>
    </source>
</evidence>
<evidence type="ECO:0000313" key="8">
    <source>
        <dbReference type="EMBL" id="GGY67324.1"/>
    </source>
</evidence>
<proteinExistence type="predicted"/>
<reference evidence="9" key="1">
    <citation type="journal article" date="2019" name="Int. J. Syst. Evol. Microbiol.">
        <title>The Global Catalogue of Microorganisms (GCM) 10K type strain sequencing project: providing services to taxonomists for standard genome sequencing and annotation.</title>
        <authorList>
            <consortium name="The Broad Institute Genomics Platform"/>
            <consortium name="The Broad Institute Genome Sequencing Center for Infectious Disease"/>
            <person name="Wu L."/>
            <person name="Ma J."/>
        </authorList>
    </citation>
    <scope>NUCLEOTIDE SEQUENCE [LARGE SCALE GENOMIC DNA]</scope>
    <source>
        <strain evidence="9">KCTC 32239</strain>
    </source>
</reference>
<name>A0ABQ3AXJ6_9GAMM</name>
<keyword evidence="9" id="KW-1185">Reference proteome</keyword>
<keyword evidence="2" id="KW-1134">Transmembrane beta strand</keyword>
<feature type="domain" description="Outer membrane protein beta-barrel" evidence="7">
    <location>
        <begin position="11"/>
        <end position="192"/>
    </location>
</feature>
<feature type="chain" id="PRO_5046651041" description="Outer membrane protein beta-barrel domain-containing protein" evidence="6">
    <location>
        <begin position="25"/>
        <end position="192"/>
    </location>
</feature>
<keyword evidence="4 6" id="KW-0732">Signal</keyword>